<keyword evidence="2" id="KW-0677">Repeat</keyword>
<dbReference type="RefSeq" id="XP_018299574.1">
    <property type="nucleotide sequence ID" value="XM_018430154.1"/>
</dbReference>
<dbReference type="STRING" id="763407.A0A167RFI0"/>
<dbReference type="Pfam" id="PF06588">
    <property type="entry name" value="Muskelin_N"/>
    <property type="match status" value="1"/>
</dbReference>
<evidence type="ECO:0000259" key="4">
    <source>
        <dbReference type="Pfam" id="PF06588"/>
    </source>
</evidence>
<dbReference type="InterPro" id="IPR011043">
    <property type="entry name" value="Gal_Oxase/kelch_b-propeller"/>
</dbReference>
<dbReference type="InParanoid" id="A0A167RFI0"/>
<reference evidence="7" key="1">
    <citation type="submission" date="2015-06" db="EMBL/GenBank/DDBJ databases">
        <title>Expansion of signal transduction pathways in fungi by whole-genome duplication.</title>
        <authorList>
            <consortium name="DOE Joint Genome Institute"/>
            <person name="Corrochano L.M."/>
            <person name="Kuo A."/>
            <person name="Marcet-Houben M."/>
            <person name="Polaino S."/>
            <person name="Salamov A."/>
            <person name="Villalobos J.M."/>
            <person name="Alvarez M.I."/>
            <person name="Avalos J."/>
            <person name="Benito E.P."/>
            <person name="Benoit I."/>
            <person name="Burger G."/>
            <person name="Camino L.P."/>
            <person name="Canovas D."/>
            <person name="Cerda-Olmedo E."/>
            <person name="Cheng J.-F."/>
            <person name="Dominguez A."/>
            <person name="Elias M."/>
            <person name="Eslava A.P."/>
            <person name="Glaser F."/>
            <person name="Grimwood J."/>
            <person name="Gutierrez G."/>
            <person name="Heitman J."/>
            <person name="Henrissat B."/>
            <person name="Iturriaga E.A."/>
            <person name="Lang B.F."/>
            <person name="Lavin J.L."/>
            <person name="Lee S."/>
            <person name="Li W."/>
            <person name="Lindquist E."/>
            <person name="Lopez-Garcia S."/>
            <person name="Luque E.M."/>
            <person name="Marcos A.T."/>
            <person name="Martin J."/>
            <person name="McCluskey K."/>
            <person name="Medina H.R."/>
            <person name="Miralles-Duran A."/>
            <person name="Miyazaki A."/>
            <person name="Munoz-Torres E."/>
            <person name="Oguiza J.A."/>
            <person name="Ohm R."/>
            <person name="Olmedo M."/>
            <person name="Orejas M."/>
            <person name="Ortiz-Castellanos L."/>
            <person name="Pisabarro A.G."/>
            <person name="Rodriguez-Romero J."/>
            <person name="Ruiz-Herrera J."/>
            <person name="Ruiz-Vazquez R."/>
            <person name="Sanz C."/>
            <person name="Schackwitz W."/>
            <person name="Schmutz J."/>
            <person name="Shahriari M."/>
            <person name="Shelest E."/>
            <person name="Silva-Franco F."/>
            <person name="Soanes D."/>
            <person name="Syed K."/>
            <person name="Tagua V.G."/>
            <person name="Talbot N.J."/>
            <person name="Thon M."/>
            <person name="De vries R.P."/>
            <person name="Wiebenga A."/>
            <person name="Yadav J.S."/>
            <person name="Braun E.L."/>
            <person name="Baker S."/>
            <person name="Garre V."/>
            <person name="Horwitz B."/>
            <person name="Torres-Martinez S."/>
            <person name="Idnurm A."/>
            <person name="Herrera-Estrella A."/>
            <person name="Gabaldon T."/>
            <person name="Grigoriev I.V."/>
        </authorList>
    </citation>
    <scope>NUCLEOTIDE SEQUENCE [LARGE SCALE GENOMIC DNA]</scope>
    <source>
        <strain evidence="7">NRRL 1555(-)</strain>
    </source>
</reference>
<dbReference type="InterPro" id="IPR056737">
    <property type="entry name" value="Beta-prop_ATRN-MKLN-like"/>
</dbReference>
<proteinExistence type="predicted"/>
<feature type="domain" description="Attractin/MKLN-like beta-propeller" evidence="5">
    <location>
        <begin position="282"/>
        <end position="427"/>
    </location>
</feature>
<dbReference type="FunCoup" id="A0A167RFI0">
    <property type="interactions" value="585"/>
</dbReference>
<dbReference type="GeneID" id="28991060"/>
<dbReference type="PANTHER" id="PTHR15526">
    <property type="entry name" value="MUSKELIN"/>
    <property type="match status" value="1"/>
</dbReference>
<dbReference type="VEuPathDB" id="FungiDB:PHYBLDRAFT_139076"/>
<dbReference type="Gene3D" id="2.60.120.260">
    <property type="entry name" value="Galactose-binding domain-like"/>
    <property type="match status" value="1"/>
</dbReference>
<dbReference type="EMBL" id="KV440971">
    <property type="protein sequence ID" value="OAD81534.1"/>
    <property type="molecule type" value="Genomic_DNA"/>
</dbReference>
<dbReference type="SUPFAM" id="SSF49785">
    <property type="entry name" value="Galactose-binding domain-like"/>
    <property type="match status" value="1"/>
</dbReference>
<dbReference type="SUPFAM" id="SSF50965">
    <property type="entry name" value="Galactose oxidase, central domain"/>
    <property type="match status" value="1"/>
</dbReference>
<keyword evidence="1" id="KW-0880">Kelch repeat</keyword>
<feature type="domain" description="Muskelin N-terminal" evidence="4">
    <location>
        <begin position="38"/>
        <end position="227"/>
    </location>
</feature>
<feature type="region of interest" description="Disordered" evidence="3">
    <location>
        <begin position="441"/>
        <end position="487"/>
    </location>
</feature>
<protein>
    <submittedName>
        <fullName evidence="6">Uncharacterized protein</fullName>
    </submittedName>
</protein>
<sequence>MEKDSVLNSNLAEYSTSEQVLNEHSKLVMTTITAPSSQKKIPYTVFDCSSHSGLYYPQNICYNNPEDLSSRWSSGVCNQTQYITLRFDSPAIARTILFGKYHEKFKVYGGMNLEDMTEILHQGKCLRNDNQPEEFPLRHAANNMAFPVQYIKIVPLTTFGEKFNYSIWYIEFCGVTDKDIIQKVVADNQKLKEIETVRLCLKHFRQRNMMDIFRGLQERTGVKLEEPLLTRLHKVLVVDGDYETSENIIKDIYQQGLFDEYANNTKYIPNWRRIYSSSTGPDSNNAPGPRGGHQMCIDIERGKVYLLGGWDGKQDLSDFWYFDIQKEKWNLLSPDTCQDGGPSARSCHKICFDPTSRSIFVLGRYVESHANTDGNLDSDFYRYNVDKDKWTLISTNTAAEGGPQLIYDHEMCVDPNTNSIYVFGAIYGSYYGSGDTPSSGTLGEHYQNSRRNLGNPSTTAATATTAPLPRSSAQTPSGQPQLKSRAGHSMLFDPTTRDLYIFAGQRIKDFLADIYRFAVDTDDLIEITEDYSKNSGPDPGYTQRTTIDTTKRELYVFSGYMRTTSYDVVKNSLWVYNITQNKWEKVYQNEGRGREYWHKMQNKEPCPRFAHQMVYDSNSKRQYIFGGNPGDSKDVSRRLNDFWELKLTKTKPKDIMRRSVFLLRTQKLREMHRQAELEQQNNPVKLVSTKTKQALEYLRSYVSPVLDEKCEEELDEFQRLCACLCLADHSIDTKQSFISQNMFKVPSSKVSHPDLSDIIFSGRTRLYNSVIGFMPQNIKEPEESLVDIIKI</sequence>
<keyword evidence="7" id="KW-1185">Reference proteome</keyword>
<evidence type="ECO:0000313" key="7">
    <source>
        <dbReference type="Proteomes" id="UP000077315"/>
    </source>
</evidence>
<evidence type="ECO:0000259" key="5">
    <source>
        <dbReference type="Pfam" id="PF24981"/>
    </source>
</evidence>
<dbReference type="SUPFAM" id="SSF117281">
    <property type="entry name" value="Kelch motif"/>
    <property type="match status" value="1"/>
</dbReference>
<dbReference type="Proteomes" id="UP000077315">
    <property type="component" value="Unassembled WGS sequence"/>
</dbReference>
<organism evidence="6 7">
    <name type="scientific">Phycomyces blakesleeanus (strain ATCC 8743b / DSM 1359 / FGSC 10004 / NBRC 33097 / NRRL 1555)</name>
    <dbReference type="NCBI Taxonomy" id="763407"/>
    <lineage>
        <taxon>Eukaryota</taxon>
        <taxon>Fungi</taxon>
        <taxon>Fungi incertae sedis</taxon>
        <taxon>Mucoromycota</taxon>
        <taxon>Mucoromycotina</taxon>
        <taxon>Mucoromycetes</taxon>
        <taxon>Mucorales</taxon>
        <taxon>Phycomycetaceae</taxon>
        <taxon>Phycomyces</taxon>
    </lineage>
</organism>
<dbReference type="Pfam" id="PF24981">
    <property type="entry name" value="Beta-prop_ATRN-LZTR1"/>
    <property type="match status" value="1"/>
</dbReference>
<dbReference type="Gene3D" id="2.120.10.80">
    <property type="entry name" value="Kelch-type beta propeller"/>
    <property type="match status" value="2"/>
</dbReference>
<dbReference type="GO" id="GO:0005737">
    <property type="term" value="C:cytoplasm"/>
    <property type="evidence" value="ECO:0007669"/>
    <property type="project" value="TreeGrafter"/>
</dbReference>
<feature type="compositionally biased region" description="Polar residues" evidence="3">
    <location>
        <begin position="471"/>
        <end position="482"/>
    </location>
</feature>
<dbReference type="PANTHER" id="PTHR15526:SF5">
    <property type="entry name" value="MUSKELIN"/>
    <property type="match status" value="1"/>
</dbReference>
<dbReference type="InterPro" id="IPR008979">
    <property type="entry name" value="Galactose-bd-like_sf"/>
</dbReference>
<evidence type="ECO:0000256" key="2">
    <source>
        <dbReference type="ARBA" id="ARBA00022737"/>
    </source>
</evidence>
<evidence type="ECO:0000256" key="3">
    <source>
        <dbReference type="SAM" id="MobiDB-lite"/>
    </source>
</evidence>
<dbReference type="InterPro" id="IPR015915">
    <property type="entry name" value="Kelch-typ_b-propeller"/>
</dbReference>
<accession>A0A167RFI0</accession>
<gene>
    <name evidence="6" type="ORF">PHYBLDRAFT_139076</name>
</gene>
<dbReference type="AlphaFoldDB" id="A0A167RFI0"/>
<dbReference type="InterPro" id="IPR052456">
    <property type="entry name" value="CTLH_complex_component"/>
</dbReference>
<evidence type="ECO:0000256" key="1">
    <source>
        <dbReference type="ARBA" id="ARBA00022441"/>
    </source>
</evidence>
<evidence type="ECO:0000313" key="6">
    <source>
        <dbReference type="EMBL" id="OAD81534.1"/>
    </source>
</evidence>
<dbReference type="OrthoDB" id="10052615at2759"/>
<dbReference type="InterPro" id="IPR010565">
    <property type="entry name" value="Muskelin_N"/>
</dbReference>
<name>A0A167RFI0_PHYB8</name>